<proteinExistence type="predicted"/>
<evidence type="ECO:0000259" key="2">
    <source>
        <dbReference type="Pfam" id="PF25355"/>
    </source>
</evidence>
<gene>
    <name evidence="3" type="ORF">GCM10009750_22370</name>
</gene>
<protein>
    <recommendedName>
        <fullName evidence="2">DUF7882 domain-containing protein</fullName>
    </recommendedName>
</protein>
<dbReference type="InterPro" id="IPR057204">
    <property type="entry name" value="DUF7882"/>
</dbReference>
<feature type="region of interest" description="Disordered" evidence="1">
    <location>
        <begin position="88"/>
        <end position="124"/>
    </location>
</feature>
<sequence>MGSLQYDGVLVEFEDRLLAHLQIVIVQKIRRGESFLMSWRDSVETGNGHSAIWIHPAQNLYFKFSGGRHPSINEVWVTELLESANSSRGMLVTREPEPGGGPQRLAEGRATRRSAVPPHVKAQP</sequence>
<dbReference type="RefSeq" id="WP_246205509.1">
    <property type="nucleotide sequence ID" value="NZ_BAAANK010000006.1"/>
</dbReference>
<dbReference type="Pfam" id="PF25355">
    <property type="entry name" value="DUF7882"/>
    <property type="match status" value="1"/>
</dbReference>
<feature type="domain" description="DUF7882" evidence="2">
    <location>
        <begin position="1"/>
        <end position="95"/>
    </location>
</feature>
<organism evidence="3 4">
    <name type="scientific">Agromyces salentinus</name>
    <dbReference type="NCBI Taxonomy" id="269421"/>
    <lineage>
        <taxon>Bacteria</taxon>
        <taxon>Bacillati</taxon>
        <taxon>Actinomycetota</taxon>
        <taxon>Actinomycetes</taxon>
        <taxon>Micrococcales</taxon>
        <taxon>Microbacteriaceae</taxon>
        <taxon>Agromyces</taxon>
    </lineage>
</organism>
<dbReference type="Proteomes" id="UP001501746">
    <property type="component" value="Unassembled WGS sequence"/>
</dbReference>
<reference evidence="3 4" key="1">
    <citation type="journal article" date="2019" name="Int. J. Syst. Evol. Microbiol.">
        <title>The Global Catalogue of Microorganisms (GCM) 10K type strain sequencing project: providing services to taxonomists for standard genome sequencing and annotation.</title>
        <authorList>
            <consortium name="The Broad Institute Genomics Platform"/>
            <consortium name="The Broad Institute Genome Sequencing Center for Infectious Disease"/>
            <person name="Wu L."/>
            <person name="Ma J."/>
        </authorList>
    </citation>
    <scope>NUCLEOTIDE SEQUENCE [LARGE SCALE GENOMIC DNA]</scope>
    <source>
        <strain evidence="3 4">JCM 14323</strain>
    </source>
</reference>
<keyword evidence="4" id="KW-1185">Reference proteome</keyword>
<evidence type="ECO:0000313" key="4">
    <source>
        <dbReference type="Proteomes" id="UP001501746"/>
    </source>
</evidence>
<comment type="caution">
    <text evidence="3">The sequence shown here is derived from an EMBL/GenBank/DDBJ whole genome shotgun (WGS) entry which is preliminary data.</text>
</comment>
<evidence type="ECO:0000313" key="3">
    <source>
        <dbReference type="EMBL" id="GAA1836907.1"/>
    </source>
</evidence>
<evidence type="ECO:0000256" key="1">
    <source>
        <dbReference type="SAM" id="MobiDB-lite"/>
    </source>
</evidence>
<dbReference type="EMBL" id="BAAANK010000006">
    <property type="protein sequence ID" value="GAA1836907.1"/>
    <property type="molecule type" value="Genomic_DNA"/>
</dbReference>
<accession>A0ABN2MSK5</accession>
<name>A0ABN2MSK5_9MICO</name>